<evidence type="ECO:0000256" key="2">
    <source>
        <dbReference type="SAM" id="Phobius"/>
    </source>
</evidence>
<dbReference type="AlphaFoldDB" id="A0A7V7PLN2"/>
<sequence length="400" mass="41688">MTNAGATTPPSRRGHGSRRTGKDAVRGAGRSRLAASLGLGCGVLAAAGVLLATTDLATRLFPPAAVEHRTADAGPARPAPRVVEPPMSRPKSAAARPAMHASAAPAVRHRMPPPVLTAWIPAHLLDRPAFGAAAGFDASADGGRVAELAQTDRFVPEAAAPETAVAAAGPAAPAAPIPGVQVAAAVPVLPSPETAEEALEAALVPTPSARPHRDAAPAVATLRTRAMPPVALAYARPDAGSDEAEKPVFGGLFTRQPRAGNGVAVYDIGAATVYLPNGERLEAHSGLGAMRDNPRFVHAKNRGPTPPHTYDLRLRESLFHGVAAIRLTPVGGERRIYNRVGLLAHTYMLGPRGDSNGCVSFKDYKRFLAAFRRGEVRRLVVVPHMNDTSSRVASLFGRRS</sequence>
<dbReference type="RefSeq" id="WP_150972448.1">
    <property type="nucleotide sequence ID" value="NZ_VZDO01000018.1"/>
</dbReference>
<gene>
    <name evidence="4" type="ORF">F6X38_18940</name>
</gene>
<evidence type="ECO:0000313" key="4">
    <source>
        <dbReference type="EMBL" id="KAB0677200.1"/>
    </source>
</evidence>
<organism evidence="4 5">
    <name type="scientific">Plantimonas leprariae</name>
    <dbReference type="NCBI Taxonomy" id="2615207"/>
    <lineage>
        <taxon>Bacteria</taxon>
        <taxon>Pseudomonadati</taxon>
        <taxon>Pseudomonadota</taxon>
        <taxon>Alphaproteobacteria</taxon>
        <taxon>Hyphomicrobiales</taxon>
        <taxon>Aurantimonadaceae</taxon>
        <taxon>Plantimonas</taxon>
    </lineage>
</organism>
<feature type="domain" description="Tlde1" evidence="3">
    <location>
        <begin position="280"/>
        <end position="384"/>
    </location>
</feature>
<keyword evidence="2" id="KW-0812">Transmembrane</keyword>
<name>A0A7V7PLN2_9HYPH</name>
<feature type="compositionally biased region" description="Low complexity" evidence="1">
    <location>
        <begin position="75"/>
        <end position="95"/>
    </location>
</feature>
<feature type="transmembrane region" description="Helical" evidence="2">
    <location>
        <begin position="33"/>
        <end position="52"/>
    </location>
</feature>
<proteinExistence type="predicted"/>
<evidence type="ECO:0000256" key="1">
    <source>
        <dbReference type="SAM" id="MobiDB-lite"/>
    </source>
</evidence>
<evidence type="ECO:0000259" key="3">
    <source>
        <dbReference type="Pfam" id="PF10908"/>
    </source>
</evidence>
<comment type="caution">
    <text evidence="4">The sequence shown here is derived from an EMBL/GenBank/DDBJ whole genome shotgun (WGS) entry which is preliminary data.</text>
</comment>
<evidence type="ECO:0000313" key="5">
    <source>
        <dbReference type="Proteomes" id="UP000432089"/>
    </source>
</evidence>
<dbReference type="InterPro" id="IPR021225">
    <property type="entry name" value="Tlde1_dom"/>
</dbReference>
<feature type="region of interest" description="Disordered" evidence="1">
    <location>
        <begin position="68"/>
        <end position="95"/>
    </location>
</feature>
<feature type="compositionally biased region" description="Polar residues" evidence="1">
    <location>
        <begin position="1"/>
        <end position="10"/>
    </location>
</feature>
<keyword evidence="5" id="KW-1185">Reference proteome</keyword>
<keyword evidence="2" id="KW-0472">Membrane</keyword>
<dbReference type="Proteomes" id="UP000432089">
    <property type="component" value="Unassembled WGS sequence"/>
</dbReference>
<feature type="region of interest" description="Disordered" evidence="1">
    <location>
        <begin position="1"/>
        <end position="26"/>
    </location>
</feature>
<accession>A0A7V7PLN2</accession>
<reference evidence="4 5" key="1">
    <citation type="submission" date="2019-09" db="EMBL/GenBank/DDBJ databases">
        <title>YIM 132180 draft genome.</title>
        <authorList>
            <person name="Zhang K."/>
        </authorList>
    </citation>
    <scope>NUCLEOTIDE SEQUENCE [LARGE SCALE GENOMIC DNA]</scope>
    <source>
        <strain evidence="4 5">YIM 132180</strain>
    </source>
</reference>
<keyword evidence="2" id="KW-1133">Transmembrane helix</keyword>
<dbReference type="EMBL" id="VZDO01000018">
    <property type="protein sequence ID" value="KAB0677200.1"/>
    <property type="molecule type" value="Genomic_DNA"/>
</dbReference>
<dbReference type="Pfam" id="PF10908">
    <property type="entry name" value="Tlde1_dom"/>
    <property type="match status" value="1"/>
</dbReference>
<protein>
    <submittedName>
        <fullName evidence="4">DUF2778 domain-containing protein</fullName>
    </submittedName>
</protein>